<accession>A0A6J5YL70</accession>
<reference evidence="2" key="1">
    <citation type="submission" date="2020-05" db="EMBL/GenBank/DDBJ databases">
        <authorList>
            <person name="Chiriac C."/>
            <person name="Salcher M."/>
            <person name="Ghai R."/>
            <person name="Kavagutti S V."/>
        </authorList>
    </citation>
    <scope>NUCLEOTIDE SEQUENCE</scope>
</reference>
<evidence type="ECO:0000313" key="5">
    <source>
        <dbReference type="EMBL" id="CAB4612163.1"/>
    </source>
</evidence>
<dbReference type="EMBL" id="CAESAL010000001">
    <property type="protein sequence ID" value="CAB4329707.1"/>
    <property type="molecule type" value="Genomic_DNA"/>
</dbReference>
<dbReference type="Pfam" id="PF02627">
    <property type="entry name" value="CMD"/>
    <property type="match status" value="1"/>
</dbReference>
<name>A0A6J5YL70_9ZZZZ</name>
<dbReference type="EMBL" id="CAEUNJ010000002">
    <property type="protein sequence ID" value="CAB4370201.1"/>
    <property type="molecule type" value="Genomic_DNA"/>
</dbReference>
<dbReference type="Gene3D" id="1.20.1290.10">
    <property type="entry name" value="AhpD-like"/>
    <property type="match status" value="1"/>
</dbReference>
<dbReference type="SUPFAM" id="SSF69118">
    <property type="entry name" value="AhpD-like"/>
    <property type="match status" value="1"/>
</dbReference>
<sequence>MPNHPRVDAERYAEGVAKYREIYGPDLPLAEHGSSDFFDLMMGHLFGEVWTGEALPVATRRLLVMGVLAAQHEFDTLGIQFSNALRTGELTTDQVREVVIQLIPYVGYPSSGSLFRVSETAIANHGAVK</sequence>
<feature type="domain" description="Carboxymuconolactone decarboxylase-like" evidence="1">
    <location>
        <begin position="36"/>
        <end position="117"/>
    </location>
</feature>
<evidence type="ECO:0000313" key="8">
    <source>
        <dbReference type="EMBL" id="CAB5072688.1"/>
    </source>
</evidence>
<gene>
    <name evidence="4" type="ORF">UFOPK1762_00007</name>
    <name evidence="5" type="ORF">UFOPK1906_00117</name>
    <name evidence="6" type="ORF">UFOPK2624_00013</name>
    <name evidence="2" type="ORF">UFOPK3331_00061</name>
    <name evidence="7" type="ORF">UFOPK3785_00061</name>
    <name evidence="3" type="ORF">UFOPK4201_00065</name>
    <name evidence="8" type="ORF">UFOPK4371_00061</name>
</gene>
<organism evidence="2">
    <name type="scientific">freshwater metagenome</name>
    <dbReference type="NCBI Taxonomy" id="449393"/>
    <lineage>
        <taxon>unclassified sequences</taxon>
        <taxon>metagenomes</taxon>
        <taxon>ecological metagenomes</taxon>
    </lineage>
</organism>
<dbReference type="InterPro" id="IPR003779">
    <property type="entry name" value="CMD-like"/>
</dbReference>
<dbReference type="EMBL" id="CAFBRD010000001">
    <property type="protein sequence ID" value="CAB5072688.1"/>
    <property type="molecule type" value="Genomic_DNA"/>
</dbReference>
<dbReference type="PANTHER" id="PTHR33570">
    <property type="entry name" value="4-CARBOXYMUCONOLACTONE DECARBOXYLASE FAMILY PROTEIN"/>
    <property type="match status" value="1"/>
</dbReference>
<dbReference type="EMBL" id="CAEZVC010000003">
    <property type="protein sequence ID" value="CAB4612163.1"/>
    <property type="molecule type" value="Genomic_DNA"/>
</dbReference>
<evidence type="ECO:0000313" key="6">
    <source>
        <dbReference type="EMBL" id="CAB4691704.1"/>
    </source>
</evidence>
<dbReference type="PANTHER" id="PTHR33570:SF2">
    <property type="entry name" value="CARBOXYMUCONOLACTONE DECARBOXYLASE-LIKE DOMAIN-CONTAINING PROTEIN"/>
    <property type="match status" value="1"/>
</dbReference>
<dbReference type="EMBL" id="CAFBNJ010000002">
    <property type="protein sequence ID" value="CAB4939236.1"/>
    <property type="molecule type" value="Genomic_DNA"/>
</dbReference>
<protein>
    <submittedName>
        <fullName evidence="2">Unannotated protein</fullName>
    </submittedName>
</protein>
<dbReference type="EMBL" id="CAEZTY010000001">
    <property type="protein sequence ID" value="CAB4573919.1"/>
    <property type="molecule type" value="Genomic_DNA"/>
</dbReference>
<dbReference type="AlphaFoldDB" id="A0A6J5YL70"/>
<dbReference type="GO" id="GO:0051920">
    <property type="term" value="F:peroxiredoxin activity"/>
    <property type="evidence" value="ECO:0007669"/>
    <property type="project" value="InterPro"/>
</dbReference>
<dbReference type="InterPro" id="IPR052512">
    <property type="entry name" value="4CMD/NDH-1_regulator"/>
</dbReference>
<dbReference type="InterPro" id="IPR029032">
    <property type="entry name" value="AhpD-like"/>
</dbReference>
<evidence type="ECO:0000259" key="1">
    <source>
        <dbReference type="Pfam" id="PF02627"/>
    </source>
</evidence>
<evidence type="ECO:0000313" key="2">
    <source>
        <dbReference type="EMBL" id="CAB4329707.1"/>
    </source>
</evidence>
<evidence type="ECO:0000313" key="4">
    <source>
        <dbReference type="EMBL" id="CAB4573919.1"/>
    </source>
</evidence>
<evidence type="ECO:0000313" key="3">
    <source>
        <dbReference type="EMBL" id="CAB4370201.1"/>
    </source>
</evidence>
<dbReference type="EMBL" id="CAEZXY010000001">
    <property type="protein sequence ID" value="CAB4691704.1"/>
    <property type="molecule type" value="Genomic_DNA"/>
</dbReference>
<evidence type="ECO:0000313" key="7">
    <source>
        <dbReference type="EMBL" id="CAB4939236.1"/>
    </source>
</evidence>
<proteinExistence type="predicted"/>